<comment type="caution">
    <text evidence="2">The sequence shown here is derived from an EMBL/GenBank/DDBJ whole genome shotgun (WGS) entry which is preliminary data.</text>
</comment>
<feature type="domain" description="Polymerase beta nucleotidyltransferase" evidence="1">
    <location>
        <begin position="7"/>
        <end position="110"/>
    </location>
</feature>
<protein>
    <submittedName>
        <fullName evidence="2">DNA polymerase subunit beta</fullName>
    </submittedName>
</protein>
<reference evidence="2 3" key="1">
    <citation type="submission" date="2018-01" db="EMBL/GenBank/DDBJ databases">
        <title>Metagenomic assembled genomes from two thermal pools in the Uzon Caldera, Kamchatka, Russia.</title>
        <authorList>
            <person name="Wilkins L."/>
            <person name="Ettinger C."/>
        </authorList>
    </citation>
    <scope>NUCLEOTIDE SEQUENCE [LARGE SCALE GENOMIC DNA]</scope>
    <source>
        <strain evidence="2">ARK-10</strain>
    </source>
</reference>
<dbReference type="AlphaFoldDB" id="A0A2J6X7M6"/>
<accession>A0A2J6X7M6</accession>
<evidence type="ECO:0000259" key="1">
    <source>
        <dbReference type="Pfam" id="PF18765"/>
    </source>
</evidence>
<dbReference type="EMBL" id="PNIX01000137">
    <property type="protein sequence ID" value="PMP83104.1"/>
    <property type="molecule type" value="Genomic_DNA"/>
</dbReference>
<proteinExistence type="predicted"/>
<dbReference type="InterPro" id="IPR043519">
    <property type="entry name" value="NT_sf"/>
</dbReference>
<dbReference type="Gene3D" id="3.30.460.10">
    <property type="entry name" value="Beta Polymerase, domain 2"/>
    <property type="match status" value="1"/>
</dbReference>
<dbReference type="PANTHER" id="PTHR43852:SF4">
    <property type="entry name" value="NUCLEOTIDYLTRANSFERASE"/>
    <property type="match status" value="1"/>
</dbReference>
<name>A0A2J6X7M6_9BACT</name>
<evidence type="ECO:0000313" key="3">
    <source>
        <dbReference type="Proteomes" id="UP000236910"/>
    </source>
</evidence>
<dbReference type="PANTHER" id="PTHR43852">
    <property type="entry name" value="NUCLEOTIDYLTRANSFERASE"/>
    <property type="match status" value="1"/>
</dbReference>
<dbReference type="Proteomes" id="UP000236910">
    <property type="component" value="Unassembled WGS sequence"/>
</dbReference>
<evidence type="ECO:0000313" key="2">
    <source>
        <dbReference type="EMBL" id="PMP83104.1"/>
    </source>
</evidence>
<organism evidence="2 3">
    <name type="scientific">Caldisericum exile</name>
    <dbReference type="NCBI Taxonomy" id="693075"/>
    <lineage>
        <taxon>Bacteria</taxon>
        <taxon>Pseudomonadati</taxon>
        <taxon>Caldisericota/Cryosericota group</taxon>
        <taxon>Caldisericota</taxon>
        <taxon>Caldisericia</taxon>
        <taxon>Caldisericales</taxon>
        <taxon>Caldisericaceae</taxon>
        <taxon>Caldisericum</taxon>
    </lineage>
</organism>
<sequence length="142" mass="17041">MNRHDMIKDISKKYNIGLVYLFGSQKDNAKRIIDGEKVTITDSLADIDVGIVFNFDLLNLKDRYKLYADIYNEFEDIFLPYRLDLVFLQEHHSVFQCQAIIGYCVYSESEKFKDFYEEQILKRAADFKYVLDRYYEERLEDI</sequence>
<dbReference type="InterPro" id="IPR052930">
    <property type="entry name" value="TA_antitoxin_MntA"/>
</dbReference>
<gene>
    <name evidence="2" type="ORF">C0175_02445</name>
</gene>
<dbReference type="Pfam" id="PF18765">
    <property type="entry name" value="Polbeta"/>
    <property type="match status" value="1"/>
</dbReference>
<dbReference type="InterPro" id="IPR041633">
    <property type="entry name" value="Polbeta"/>
</dbReference>